<dbReference type="PANTHER" id="PTHR33121">
    <property type="entry name" value="CYCLIC DI-GMP PHOSPHODIESTERASE PDEF"/>
    <property type="match status" value="1"/>
</dbReference>
<dbReference type="PANTHER" id="PTHR33121:SF56">
    <property type="entry name" value="SIGNALLING PROTEIN WITH EAL AND C2 DOMAINS"/>
    <property type="match status" value="1"/>
</dbReference>
<comment type="caution">
    <text evidence="4">The sequence shown here is derived from an EMBL/GenBank/DDBJ whole genome shotgun (WGS) entry which is preliminary data.</text>
</comment>
<dbReference type="Pfam" id="PF00563">
    <property type="entry name" value="EAL"/>
    <property type="match status" value="1"/>
</dbReference>
<dbReference type="InterPro" id="IPR050706">
    <property type="entry name" value="Cyclic-di-GMP_PDE-like"/>
</dbReference>
<dbReference type="Proteomes" id="UP001181622">
    <property type="component" value="Unassembled WGS sequence"/>
</dbReference>
<keyword evidence="5" id="KW-1185">Reference proteome</keyword>
<keyword evidence="2" id="KW-0812">Transmembrane</keyword>
<dbReference type="RefSeq" id="WP_309391434.1">
    <property type="nucleotide sequence ID" value="NZ_JADBEO010000018.1"/>
</dbReference>
<evidence type="ECO:0000256" key="1">
    <source>
        <dbReference type="SAM" id="MobiDB-lite"/>
    </source>
</evidence>
<feature type="transmembrane region" description="Helical" evidence="2">
    <location>
        <begin position="12"/>
        <end position="32"/>
    </location>
</feature>
<dbReference type="SUPFAM" id="SSF141868">
    <property type="entry name" value="EAL domain-like"/>
    <property type="match status" value="1"/>
</dbReference>
<reference evidence="4" key="1">
    <citation type="submission" date="2020-10" db="EMBL/GenBank/DDBJ databases">
        <authorList>
            <person name="Abbas A."/>
            <person name="Razzaq R."/>
            <person name="Waqas M."/>
            <person name="Abbas N."/>
            <person name="Nielsen T.K."/>
            <person name="Hansen L.H."/>
            <person name="Hussain S."/>
            <person name="Shahid M."/>
        </authorList>
    </citation>
    <scope>NUCLEOTIDE SEQUENCE</scope>
    <source>
        <strain evidence="4">S14</strain>
    </source>
</reference>
<dbReference type="Gene3D" id="3.20.20.450">
    <property type="entry name" value="EAL domain"/>
    <property type="match status" value="1"/>
</dbReference>
<keyword evidence="2" id="KW-1133">Transmembrane helix</keyword>
<dbReference type="SMART" id="SM00052">
    <property type="entry name" value="EAL"/>
    <property type="match status" value="1"/>
</dbReference>
<sequence>MHDARKTWKRALLTALGVVAAPIVGLNALLAINALTTAQREMDDIARSALSAAEQRIDAAMTQLILLGLGGVRDCKAGGLAAMQRAEHAARFVSEISATGQDGRPTCTGFGTTRVVRAVSPEHGAASPEATLSVVAVGSESHERMLRLQWSYADGTGLRFLIPGDDFLPLFLRSRMTSGFTAEAELMHGGVFSRSVASGEPVGTQDAAPALAVSAAASSRRYPLRIVISAPGSAVLKANAMPFVYANIGGTAFAIFAIAIAVVVGRRSGGPIREIADGVRRGEFVPYYQPVIDIATGRIHGCEVLVRWIKRDGKVVPPGRFIGLAEASGEIFPMTLALLERARDEMAPLYGARPGLKLSFNLCAGHFEDPSIVDDVQRIFESSSIRTSQLIFEVTERQQLPDIPKARLIIAKLQALGARVALDDVGTGHGGLSYLLKLGVDVMKMDKMFVDAIGTDRYSVAIVDSLVKLAEDMHLDLVAEGVETIEQVEYLRAKGVRMAQGYVFSPPLPAASFTLLVEAMTPLSRSERRPGRPAAAGEETSTPPQQAASA</sequence>
<feature type="compositionally biased region" description="Polar residues" evidence="1">
    <location>
        <begin position="539"/>
        <end position="550"/>
    </location>
</feature>
<evidence type="ECO:0000256" key="2">
    <source>
        <dbReference type="SAM" id="Phobius"/>
    </source>
</evidence>
<accession>A0ABU1DG79</accession>
<dbReference type="InterPro" id="IPR035919">
    <property type="entry name" value="EAL_sf"/>
</dbReference>
<evidence type="ECO:0000259" key="3">
    <source>
        <dbReference type="PROSITE" id="PS50883"/>
    </source>
</evidence>
<feature type="region of interest" description="Disordered" evidence="1">
    <location>
        <begin position="523"/>
        <end position="550"/>
    </location>
</feature>
<keyword evidence="2" id="KW-0472">Membrane</keyword>
<dbReference type="EMBL" id="JADBEO010000018">
    <property type="protein sequence ID" value="MDR4307009.1"/>
    <property type="molecule type" value="Genomic_DNA"/>
</dbReference>
<name>A0ABU1DG79_9HYPH</name>
<feature type="transmembrane region" description="Helical" evidence="2">
    <location>
        <begin position="243"/>
        <end position="264"/>
    </location>
</feature>
<feature type="domain" description="EAL" evidence="3">
    <location>
        <begin position="268"/>
        <end position="521"/>
    </location>
</feature>
<protein>
    <submittedName>
        <fullName evidence="4">EAL domain-containing protein</fullName>
    </submittedName>
</protein>
<dbReference type="CDD" id="cd01948">
    <property type="entry name" value="EAL"/>
    <property type="match status" value="1"/>
</dbReference>
<dbReference type="InterPro" id="IPR001633">
    <property type="entry name" value="EAL_dom"/>
</dbReference>
<proteinExistence type="predicted"/>
<dbReference type="PROSITE" id="PS50883">
    <property type="entry name" value="EAL"/>
    <property type="match status" value="1"/>
</dbReference>
<evidence type="ECO:0000313" key="5">
    <source>
        <dbReference type="Proteomes" id="UP001181622"/>
    </source>
</evidence>
<gene>
    <name evidence="4" type="ORF">IHQ68_10300</name>
</gene>
<organism evidence="4 5">
    <name type="scientific">Chelatococcus sambhunathii</name>
    <dbReference type="NCBI Taxonomy" id="363953"/>
    <lineage>
        <taxon>Bacteria</taxon>
        <taxon>Pseudomonadati</taxon>
        <taxon>Pseudomonadota</taxon>
        <taxon>Alphaproteobacteria</taxon>
        <taxon>Hyphomicrobiales</taxon>
        <taxon>Chelatococcaceae</taxon>
        <taxon>Chelatococcus</taxon>
    </lineage>
</organism>
<evidence type="ECO:0000313" key="4">
    <source>
        <dbReference type="EMBL" id="MDR4307009.1"/>
    </source>
</evidence>